<evidence type="ECO:0000313" key="3">
    <source>
        <dbReference type="EMBL" id="MBW31038.1"/>
    </source>
</evidence>
<accession>A0A2M3ZRN9</accession>
<organism evidence="3">
    <name type="scientific">Anopheles braziliensis</name>
    <dbReference type="NCBI Taxonomy" id="58242"/>
    <lineage>
        <taxon>Eukaryota</taxon>
        <taxon>Metazoa</taxon>
        <taxon>Ecdysozoa</taxon>
        <taxon>Arthropoda</taxon>
        <taxon>Hexapoda</taxon>
        <taxon>Insecta</taxon>
        <taxon>Pterygota</taxon>
        <taxon>Neoptera</taxon>
        <taxon>Endopterygota</taxon>
        <taxon>Diptera</taxon>
        <taxon>Nematocera</taxon>
        <taxon>Culicoidea</taxon>
        <taxon>Culicidae</taxon>
        <taxon>Anophelinae</taxon>
        <taxon>Anopheles</taxon>
    </lineage>
</organism>
<evidence type="ECO:0000256" key="2">
    <source>
        <dbReference type="SAM" id="SignalP"/>
    </source>
</evidence>
<keyword evidence="1" id="KW-0812">Transmembrane</keyword>
<keyword evidence="1" id="KW-1133">Transmembrane helix</keyword>
<protein>
    <submittedName>
        <fullName evidence="3">Putative secreted peptide</fullName>
    </submittedName>
</protein>
<feature type="signal peptide" evidence="2">
    <location>
        <begin position="1"/>
        <end position="17"/>
    </location>
</feature>
<keyword evidence="1" id="KW-0472">Membrane</keyword>
<keyword evidence="2" id="KW-0732">Signal</keyword>
<evidence type="ECO:0000256" key="1">
    <source>
        <dbReference type="SAM" id="Phobius"/>
    </source>
</evidence>
<reference evidence="3" key="1">
    <citation type="submission" date="2018-01" db="EMBL/GenBank/DDBJ databases">
        <title>An insight into the sialome of Amazonian anophelines.</title>
        <authorList>
            <person name="Ribeiro J.M."/>
            <person name="Scarpassa V."/>
            <person name="Calvo E."/>
        </authorList>
    </citation>
    <scope>NUCLEOTIDE SEQUENCE</scope>
    <source>
        <tissue evidence="3">Salivary glands</tissue>
    </source>
</reference>
<feature type="transmembrane region" description="Helical" evidence="1">
    <location>
        <begin position="58"/>
        <end position="80"/>
    </location>
</feature>
<proteinExistence type="predicted"/>
<name>A0A2M3ZRN9_9DIPT</name>
<feature type="chain" id="PRO_5014604228" evidence="2">
    <location>
        <begin position="18"/>
        <end position="127"/>
    </location>
</feature>
<dbReference type="AlphaFoldDB" id="A0A2M3ZRN9"/>
<sequence>MLLSSCAVAWLFDIAAAIRDVHLPCLVGCRKDGNVVRYRMTFPLRNELDSTNRRTPRMALLAMVPGWDLLLAVTFFLLFITLRFSFLAFRCALRLDFVVLSMPCVDLVTPCTGVRTTPVALTSSELG</sequence>
<dbReference type="EMBL" id="GGFM01010287">
    <property type="protein sequence ID" value="MBW31038.1"/>
    <property type="molecule type" value="Transcribed_RNA"/>
</dbReference>